<proteinExistence type="predicted"/>
<evidence type="ECO:0000313" key="3">
    <source>
        <dbReference type="EMBL" id="SNY59758.1"/>
    </source>
</evidence>
<dbReference type="OrthoDB" id="5768911at2"/>
<dbReference type="Proteomes" id="UP000219353">
    <property type="component" value="Unassembled WGS sequence"/>
</dbReference>
<keyword evidence="2" id="KW-0472">Membrane</keyword>
<feature type="region of interest" description="Disordered" evidence="1">
    <location>
        <begin position="77"/>
        <end position="98"/>
    </location>
</feature>
<organism evidence="3 4">
    <name type="scientific">Arsukibacterium tuosuense</name>
    <dbReference type="NCBI Taxonomy" id="1323745"/>
    <lineage>
        <taxon>Bacteria</taxon>
        <taxon>Pseudomonadati</taxon>
        <taxon>Pseudomonadota</taxon>
        <taxon>Gammaproteobacteria</taxon>
        <taxon>Chromatiales</taxon>
        <taxon>Chromatiaceae</taxon>
        <taxon>Arsukibacterium</taxon>
    </lineage>
</organism>
<gene>
    <name evidence="3" type="ORF">SAMN06297280_3678</name>
</gene>
<keyword evidence="4" id="KW-1185">Reference proteome</keyword>
<sequence>MLRQESDADKTISGSGQQILSAVTHPLTRFISEYGNAVLLALLIHGLIFALLLSLPVSQHAVLPPAEPIASFLYQPPPPSPPSVTEQAPEKAMTAGSVASEQKLTENAGMATPQPDVSPATPPAIDQAPPAMAVSQTRPAQQSNLAQRALNRVAEPDQAAIDRAATASYQQFIQQQQQPKLTVDKQHWPISQDPKAQVVAQLDDGLQIIRTKDGCRIGDPSKDGFAALMAAKRVPCGDEISTRELLKQALDKHIKR</sequence>
<protein>
    <submittedName>
        <fullName evidence="3">Uncharacterized protein</fullName>
    </submittedName>
</protein>
<keyword evidence="2" id="KW-0812">Transmembrane</keyword>
<dbReference type="EMBL" id="OBEB01000009">
    <property type="protein sequence ID" value="SNY59758.1"/>
    <property type="molecule type" value="Genomic_DNA"/>
</dbReference>
<name>A0A285JHN7_9GAMM</name>
<evidence type="ECO:0000256" key="2">
    <source>
        <dbReference type="SAM" id="Phobius"/>
    </source>
</evidence>
<reference evidence="4" key="1">
    <citation type="submission" date="2017-09" db="EMBL/GenBank/DDBJ databases">
        <authorList>
            <person name="Varghese N."/>
            <person name="Submissions S."/>
        </authorList>
    </citation>
    <scope>NUCLEOTIDE SEQUENCE [LARGE SCALE GENOMIC DNA]</scope>
    <source>
        <strain evidence="4">CGMCC 1.12461</strain>
    </source>
</reference>
<keyword evidence="2" id="KW-1133">Transmembrane helix</keyword>
<dbReference type="AlphaFoldDB" id="A0A285JHN7"/>
<evidence type="ECO:0000256" key="1">
    <source>
        <dbReference type="SAM" id="MobiDB-lite"/>
    </source>
</evidence>
<dbReference type="RefSeq" id="WP_097112871.1">
    <property type="nucleotide sequence ID" value="NZ_OBEB01000009.1"/>
</dbReference>
<accession>A0A285JHN7</accession>
<feature type="transmembrane region" description="Helical" evidence="2">
    <location>
        <begin position="37"/>
        <end position="57"/>
    </location>
</feature>
<evidence type="ECO:0000313" key="4">
    <source>
        <dbReference type="Proteomes" id="UP000219353"/>
    </source>
</evidence>